<dbReference type="Proteomes" id="UP000244450">
    <property type="component" value="Unassembled WGS sequence"/>
</dbReference>
<keyword evidence="1" id="KW-0449">Lipoprotein</keyword>
<dbReference type="InterPro" id="IPR011990">
    <property type="entry name" value="TPR-like_helical_dom_sf"/>
</dbReference>
<proteinExistence type="predicted"/>
<name>A0A2T7BPA6_9BACT</name>
<reference evidence="1 2" key="1">
    <citation type="submission" date="2018-04" db="EMBL/GenBank/DDBJ databases">
        <title>Chitinophaga fuyangensis sp. nov., isolated from soil in a chemical factory.</title>
        <authorList>
            <person name="Chen K."/>
        </authorList>
    </citation>
    <scope>NUCLEOTIDE SEQUENCE [LARGE SCALE GENOMIC DNA]</scope>
    <source>
        <strain evidence="1 2">LY-1</strain>
    </source>
</reference>
<evidence type="ECO:0000313" key="2">
    <source>
        <dbReference type="Proteomes" id="UP000244450"/>
    </source>
</evidence>
<dbReference type="PROSITE" id="PS51257">
    <property type="entry name" value="PROKAR_LIPOPROTEIN"/>
    <property type="match status" value="1"/>
</dbReference>
<sequence>MNKRFLLIATLCAGLLGSCKKSTFDQYYNNPDLTTTGTIDGLFTGMLKSSLVFPQYYTLFTFQVPTIGRYTQSVGLVNGEKMYVQSPTYNQARWNAFYTGPMASFREIEKTYNKLTTDDEKQGYLLFLETARVFLYDQATQMVDYWGDIPFSQAGHLNATNQLQLAAYDKGQGVYDSALTNLQRISNYLADVQVPALYQTKLAKQDYLLGGDILRWRKYTNSLLLRLAMRISYQDEAKAKGIVQTLLGNPDRYPLVTAYTDNVQIKANTPSLISTDMESGLAPAYAPGYMLDSVMKPATDPRIRVFYARNVNGTYNGISPTQSSTQQDNAITAGVTSRLDSVTYIKNTNFPGIVLTAAEVNFCKAEAYERWGGGDVKSAYEAGIRQSVAYYFVINNLNGKFGTPAAQPTEGEITAMLATPTVALGTTQDDILNKIGLQKWIDFNVMLNFESWAELRRSGYPKLNFIKDAGVTSAPTPPTRLLYPDQERTLNAANYKAVAAQDDIYQKVFWQVK</sequence>
<organism evidence="1 2">
    <name type="scientific">Chitinophaga parva</name>
    <dbReference type="NCBI Taxonomy" id="2169414"/>
    <lineage>
        <taxon>Bacteria</taxon>
        <taxon>Pseudomonadati</taxon>
        <taxon>Bacteroidota</taxon>
        <taxon>Chitinophagia</taxon>
        <taxon>Chitinophagales</taxon>
        <taxon>Chitinophagaceae</taxon>
        <taxon>Chitinophaga</taxon>
    </lineage>
</organism>
<dbReference type="Gene3D" id="1.25.40.390">
    <property type="match status" value="1"/>
</dbReference>
<dbReference type="InterPro" id="IPR041662">
    <property type="entry name" value="SusD-like_2"/>
</dbReference>
<accession>A0A2T7BPA6</accession>
<dbReference type="RefSeq" id="WP_108686116.1">
    <property type="nucleotide sequence ID" value="NZ_QCYK01000001.1"/>
</dbReference>
<comment type="caution">
    <text evidence="1">The sequence shown here is derived from an EMBL/GenBank/DDBJ whole genome shotgun (WGS) entry which is preliminary data.</text>
</comment>
<gene>
    <name evidence="1" type="ORF">DCC81_08525</name>
</gene>
<protein>
    <submittedName>
        <fullName evidence="1">SusD/RagB family nutrient-binding outer membrane lipoprotein</fullName>
    </submittedName>
</protein>
<dbReference type="AlphaFoldDB" id="A0A2T7BPA6"/>
<dbReference type="Pfam" id="PF12771">
    <property type="entry name" value="SusD-like_2"/>
    <property type="match status" value="1"/>
</dbReference>
<dbReference type="OrthoDB" id="9766256at2"/>
<dbReference type="EMBL" id="QCYK01000001">
    <property type="protein sequence ID" value="PUZ29479.1"/>
    <property type="molecule type" value="Genomic_DNA"/>
</dbReference>
<dbReference type="SUPFAM" id="SSF48452">
    <property type="entry name" value="TPR-like"/>
    <property type="match status" value="1"/>
</dbReference>
<keyword evidence="2" id="KW-1185">Reference proteome</keyword>
<evidence type="ECO:0000313" key="1">
    <source>
        <dbReference type="EMBL" id="PUZ29479.1"/>
    </source>
</evidence>